<dbReference type="Gene3D" id="1.10.287.950">
    <property type="entry name" value="Methyl-accepting chemotaxis protein"/>
    <property type="match status" value="1"/>
</dbReference>
<reference evidence="7 8" key="1">
    <citation type="submission" date="2024-04" db="EMBL/GenBank/DDBJ databases">
        <title>Novel species of the genus Ideonella isolated from streams.</title>
        <authorList>
            <person name="Lu H."/>
        </authorList>
    </citation>
    <scope>NUCLEOTIDE SEQUENCE [LARGE SCALE GENOMIC DNA]</scope>
    <source>
        <strain evidence="7 8">DXS29W</strain>
    </source>
</reference>
<dbReference type="InterPro" id="IPR004090">
    <property type="entry name" value="Chemotax_Me-accpt_rcpt"/>
</dbReference>
<evidence type="ECO:0000256" key="2">
    <source>
        <dbReference type="ARBA" id="ARBA00029447"/>
    </source>
</evidence>
<dbReference type="PROSITE" id="PS50111">
    <property type="entry name" value="CHEMOTAXIS_TRANSDUC_2"/>
    <property type="match status" value="1"/>
</dbReference>
<feature type="transmembrane region" description="Helical" evidence="4">
    <location>
        <begin position="308"/>
        <end position="332"/>
    </location>
</feature>
<feature type="domain" description="Methyl-accepting transducer" evidence="5">
    <location>
        <begin position="388"/>
        <end position="617"/>
    </location>
</feature>
<dbReference type="CDD" id="cd11386">
    <property type="entry name" value="MCP_signal"/>
    <property type="match status" value="1"/>
</dbReference>
<keyword evidence="4" id="KW-0472">Membrane</keyword>
<evidence type="ECO:0000256" key="3">
    <source>
        <dbReference type="PROSITE-ProRule" id="PRU00284"/>
    </source>
</evidence>
<dbReference type="PANTHER" id="PTHR43531">
    <property type="entry name" value="PROTEIN ICFG"/>
    <property type="match status" value="1"/>
</dbReference>
<comment type="caution">
    <text evidence="7">The sequence shown here is derived from an EMBL/GenBank/DDBJ whole genome shotgun (WGS) entry which is preliminary data.</text>
</comment>
<name>A0ABU9BZC0_9BURK</name>
<feature type="domain" description="HAMP" evidence="6">
    <location>
        <begin position="339"/>
        <end position="383"/>
    </location>
</feature>
<proteinExistence type="inferred from homology"/>
<comment type="similarity">
    <text evidence="2">Belongs to the methyl-accepting chemotaxis (MCP) protein family.</text>
</comment>
<evidence type="ECO:0000259" key="5">
    <source>
        <dbReference type="PROSITE" id="PS50111"/>
    </source>
</evidence>
<evidence type="ECO:0000259" key="6">
    <source>
        <dbReference type="PROSITE" id="PS50885"/>
    </source>
</evidence>
<dbReference type="PROSITE" id="PS50885">
    <property type="entry name" value="HAMP"/>
    <property type="match status" value="1"/>
</dbReference>
<dbReference type="Proteomes" id="UP001371218">
    <property type="component" value="Unassembled WGS sequence"/>
</dbReference>
<keyword evidence="8" id="KW-1185">Reference proteome</keyword>
<evidence type="ECO:0000256" key="4">
    <source>
        <dbReference type="SAM" id="Phobius"/>
    </source>
</evidence>
<dbReference type="SMART" id="SM00283">
    <property type="entry name" value="MA"/>
    <property type="match status" value="1"/>
</dbReference>
<dbReference type="SUPFAM" id="SSF58104">
    <property type="entry name" value="Methyl-accepting chemotaxis protein (MCP) signaling domain"/>
    <property type="match status" value="1"/>
</dbReference>
<sequence length="632" mass="67451">MAQKFMLVCLSFFVPVAYLLINVASDRHAAMEFAERERVGLDHFLAIEHVLSDAAFLRGRSILITAGVLDPKEYGPAEQRLADSLSALEKKLASEVDPLGLSASVAQAKQAMAALRQAPPPSLEHLEQVIEHGNQAVAGAIALFDALAARSNLALDPDADSYYLMTIGLDAGPRLREALGRVRSVGATIAGIADVEKMNPELMMTLHNADALSENYLERIGAALRQVEEANARALKGVPVNVVAAVREKFILRIDDNFPFKGPIGVKPQEWLDLGSEQVKAVEGLLGASALALRGLIDQRVDRLRRDYWTALGVTAVFLSIGLYLLAGYYVAANRTYAELGQRLAALGRGDLTDAKPMEGRDELVVAANTLRDAIGRLRGLIKDVRDGSTEMSDAVSQIATSNVELSERSTQMAAVVEQTSASTSTLADAVGENLQGTREANELVHDAARIAGTGGAIVEQAVRSMEGISASSRRIGDITQVIDGIAFQTNILALNAAVEAARAGEQGRGFAVVAGEVRTLAQRSAAAAREIKTLIESSVETVSEGEQHVVRAGETMSTMVTAIEKVKAIIENIAGQSKVQADQVRQLAAAVREVDETTQRNAAMVEETAAAATQLRMRAGQLAESAELFRT</sequence>
<evidence type="ECO:0000313" key="7">
    <source>
        <dbReference type="EMBL" id="MEK8034803.1"/>
    </source>
</evidence>
<keyword evidence="3" id="KW-0807">Transducer</keyword>
<protein>
    <submittedName>
        <fullName evidence="7">Methyl-accepting chemotaxis protein</fullName>
    </submittedName>
</protein>
<dbReference type="EMBL" id="JBBUTG010000036">
    <property type="protein sequence ID" value="MEK8034803.1"/>
    <property type="molecule type" value="Genomic_DNA"/>
</dbReference>
<dbReference type="Pfam" id="PF00015">
    <property type="entry name" value="MCPsignal"/>
    <property type="match status" value="1"/>
</dbReference>
<dbReference type="RefSeq" id="WP_341429236.1">
    <property type="nucleotide sequence ID" value="NZ_JBBUTG010000036.1"/>
</dbReference>
<dbReference type="PRINTS" id="PR00260">
    <property type="entry name" value="CHEMTRNSDUCR"/>
</dbReference>
<gene>
    <name evidence="7" type="ORF">AACH06_28635</name>
</gene>
<dbReference type="InterPro" id="IPR003660">
    <property type="entry name" value="HAMP_dom"/>
</dbReference>
<dbReference type="InterPro" id="IPR004089">
    <property type="entry name" value="MCPsignal_dom"/>
</dbReference>
<keyword evidence="4" id="KW-0812">Transmembrane</keyword>
<evidence type="ECO:0000256" key="1">
    <source>
        <dbReference type="ARBA" id="ARBA00022481"/>
    </source>
</evidence>
<organism evidence="7 8">
    <name type="scientific">Ideonella lacteola</name>
    <dbReference type="NCBI Taxonomy" id="2984193"/>
    <lineage>
        <taxon>Bacteria</taxon>
        <taxon>Pseudomonadati</taxon>
        <taxon>Pseudomonadota</taxon>
        <taxon>Betaproteobacteria</taxon>
        <taxon>Burkholderiales</taxon>
        <taxon>Sphaerotilaceae</taxon>
        <taxon>Ideonella</taxon>
    </lineage>
</organism>
<dbReference type="PANTHER" id="PTHR43531:SF14">
    <property type="entry name" value="METHYL-ACCEPTING CHEMOTAXIS PROTEIN I-RELATED"/>
    <property type="match status" value="1"/>
</dbReference>
<evidence type="ECO:0000313" key="8">
    <source>
        <dbReference type="Proteomes" id="UP001371218"/>
    </source>
</evidence>
<keyword evidence="1" id="KW-0488">Methylation</keyword>
<keyword evidence="4" id="KW-1133">Transmembrane helix</keyword>
<accession>A0ABU9BZC0</accession>
<dbReference type="InterPro" id="IPR051310">
    <property type="entry name" value="MCP_chemotaxis"/>
</dbReference>